<comment type="caution">
    <text evidence="3">The sequence shown here is derived from an EMBL/GenBank/DDBJ whole genome shotgun (WGS) entry which is preliminary data.</text>
</comment>
<reference evidence="3 4" key="1">
    <citation type="submission" date="2019-05" db="EMBL/GenBank/DDBJ databases">
        <title>Emergence of the Ug99 lineage of the wheat stem rust pathogen through somatic hybridization.</title>
        <authorList>
            <person name="Li F."/>
            <person name="Upadhyaya N.M."/>
            <person name="Sperschneider J."/>
            <person name="Matny O."/>
            <person name="Nguyen-Phuc H."/>
            <person name="Mago R."/>
            <person name="Raley C."/>
            <person name="Miller M.E."/>
            <person name="Silverstein K.A.T."/>
            <person name="Henningsen E."/>
            <person name="Hirsch C.D."/>
            <person name="Visser B."/>
            <person name="Pretorius Z.A."/>
            <person name="Steffenson B.J."/>
            <person name="Schwessinger B."/>
            <person name="Dodds P.N."/>
            <person name="Figueroa M."/>
        </authorList>
    </citation>
    <scope>NUCLEOTIDE SEQUENCE [LARGE SCALE GENOMIC DNA]</scope>
    <source>
        <strain evidence="3">21-0</strain>
    </source>
</reference>
<accession>A0A5B0NCY8</accession>
<protein>
    <submittedName>
        <fullName evidence="3">Uncharacterized protein</fullName>
    </submittedName>
</protein>
<keyword evidence="2" id="KW-1133">Transmembrane helix</keyword>
<feature type="transmembrane region" description="Helical" evidence="2">
    <location>
        <begin position="75"/>
        <end position="97"/>
    </location>
</feature>
<gene>
    <name evidence="3" type="ORF">PGT21_003965</name>
</gene>
<dbReference type="EMBL" id="VSWC01000105">
    <property type="protein sequence ID" value="KAA1086572.1"/>
    <property type="molecule type" value="Genomic_DNA"/>
</dbReference>
<keyword evidence="4" id="KW-1185">Reference proteome</keyword>
<proteinExistence type="predicted"/>
<evidence type="ECO:0000313" key="3">
    <source>
        <dbReference type="EMBL" id="KAA1086572.1"/>
    </source>
</evidence>
<keyword evidence="2" id="KW-0812">Transmembrane</keyword>
<dbReference type="AlphaFoldDB" id="A0A5B0NCY8"/>
<evidence type="ECO:0000256" key="1">
    <source>
        <dbReference type="SAM" id="MobiDB-lite"/>
    </source>
</evidence>
<keyword evidence="2" id="KW-0472">Membrane</keyword>
<sequence>MYIIVVFGYRSQEKAMFSRKPWQETGPRAKESASSHNLREGVFATGFRFVSGSPPPTDGRRIRERLNDRRQSSKVFYRFVIAVRLIWITSRMAWFVLSLITREPLACEPSLNINGSSRTGRGHAVSGSNR</sequence>
<name>A0A5B0NCY8_PUCGR</name>
<evidence type="ECO:0000256" key="2">
    <source>
        <dbReference type="SAM" id="Phobius"/>
    </source>
</evidence>
<organism evidence="3 4">
    <name type="scientific">Puccinia graminis f. sp. tritici</name>
    <dbReference type="NCBI Taxonomy" id="56615"/>
    <lineage>
        <taxon>Eukaryota</taxon>
        <taxon>Fungi</taxon>
        <taxon>Dikarya</taxon>
        <taxon>Basidiomycota</taxon>
        <taxon>Pucciniomycotina</taxon>
        <taxon>Pucciniomycetes</taxon>
        <taxon>Pucciniales</taxon>
        <taxon>Pucciniaceae</taxon>
        <taxon>Puccinia</taxon>
    </lineage>
</organism>
<feature type="region of interest" description="Disordered" evidence="1">
    <location>
        <begin position="111"/>
        <end position="130"/>
    </location>
</feature>
<dbReference type="Proteomes" id="UP000324748">
    <property type="component" value="Unassembled WGS sequence"/>
</dbReference>
<evidence type="ECO:0000313" key="4">
    <source>
        <dbReference type="Proteomes" id="UP000324748"/>
    </source>
</evidence>